<evidence type="ECO:0000259" key="4">
    <source>
        <dbReference type="PROSITE" id="PS01124"/>
    </source>
</evidence>
<dbReference type="RefSeq" id="WP_138235675.1">
    <property type="nucleotide sequence ID" value="NZ_CP185860.1"/>
</dbReference>
<dbReference type="PROSITE" id="PS01124">
    <property type="entry name" value="HTH_ARAC_FAMILY_2"/>
    <property type="match status" value="1"/>
</dbReference>
<protein>
    <submittedName>
        <fullName evidence="5">AraC family transcriptional regulator</fullName>
    </submittedName>
</protein>
<evidence type="ECO:0000256" key="3">
    <source>
        <dbReference type="ARBA" id="ARBA00023163"/>
    </source>
</evidence>
<keyword evidence="6" id="KW-1185">Reference proteome</keyword>
<proteinExistence type="predicted"/>
<gene>
    <name evidence="5" type="ORF">FDY93_10415</name>
</gene>
<evidence type="ECO:0000256" key="1">
    <source>
        <dbReference type="ARBA" id="ARBA00023015"/>
    </source>
</evidence>
<name>A0ABY2UHV3_9GAMM</name>
<dbReference type="SUPFAM" id="SSF46689">
    <property type="entry name" value="Homeodomain-like"/>
    <property type="match status" value="1"/>
</dbReference>
<keyword evidence="2" id="KW-0238">DNA-binding</keyword>
<dbReference type="InterPro" id="IPR018060">
    <property type="entry name" value="HTH_AraC"/>
</dbReference>
<dbReference type="Pfam" id="PF12625">
    <property type="entry name" value="Arabinose_bd"/>
    <property type="match status" value="1"/>
</dbReference>
<dbReference type="InterPro" id="IPR032687">
    <property type="entry name" value="AraC-type_N"/>
</dbReference>
<dbReference type="Proteomes" id="UP000306791">
    <property type="component" value="Unassembled WGS sequence"/>
</dbReference>
<accession>A0ABY2UHV3</accession>
<feature type="domain" description="HTH araC/xylS-type" evidence="4">
    <location>
        <begin position="232"/>
        <end position="330"/>
    </location>
</feature>
<keyword evidence="1" id="KW-0805">Transcription regulation</keyword>
<dbReference type="Gene3D" id="1.10.10.60">
    <property type="entry name" value="Homeodomain-like"/>
    <property type="match status" value="1"/>
</dbReference>
<dbReference type="PANTHER" id="PTHR47894">
    <property type="entry name" value="HTH-TYPE TRANSCRIPTIONAL REGULATOR GADX"/>
    <property type="match status" value="1"/>
</dbReference>
<sequence length="336" mass="37370">MATLFRAAALTNYFEVAESLGLNPQPLLGKFGFSRSQLADPEQRIPAAAAISLLEESARASNCDTFGLRMAESRQLADFGAVSLLLTHQRTLRDALQAVVHYEHLLNEGLAISIEDAGKTVIVRDEVVTDPPMSSRHATELAVGALFRLCSALLGIHWQPYSVNFTHEAPDDLQVHRRIFRCKLYFGAEFNGFTCPADSLDFPNPTADASLAQFAERFVDSLPAKSEHSIELDVRKMIFLLLPTGRATIEQVAMTMGMNVRTLQRRLDEADTGFSELVSSVRRELALRHMENPRHSLGRVAELLGYSVPSSFTRWFKTQFGVSPAQWRAKHVKKVG</sequence>
<evidence type="ECO:0000313" key="6">
    <source>
        <dbReference type="Proteomes" id="UP000306791"/>
    </source>
</evidence>
<reference evidence="5 6" key="1">
    <citation type="submission" date="2019-05" db="EMBL/GenBank/DDBJ databases">
        <title>Microbulbifer harenosus sp. nov., an alginate-degrading bacterium isolated from coastal sand.</title>
        <authorList>
            <person name="Huang H."/>
            <person name="Mo K."/>
            <person name="Bao S."/>
        </authorList>
    </citation>
    <scope>NUCLEOTIDE SEQUENCE [LARGE SCALE GENOMIC DNA]</scope>
    <source>
        <strain evidence="5 6">HB161719</strain>
    </source>
</reference>
<organism evidence="5 6">
    <name type="scientific">Microbulbifer harenosus</name>
    <dbReference type="NCBI Taxonomy" id="2576840"/>
    <lineage>
        <taxon>Bacteria</taxon>
        <taxon>Pseudomonadati</taxon>
        <taxon>Pseudomonadota</taxon>
        <taxon>Gammaproteobacteria</taxon>
        <taxon>Cellvibrionales</taxon>
        <taxon>Microbulbiferaceae</taxon>
        <taxon>Microbulbifer</taxon>
    </lineage>
</organism>
<evidence type="ECO:0000256" key="2">
    <source>
        <dbReference type="ARBA" id="ARBA00023125"/>
    </source>
</evidence>
<dbReference type="SMART" id="SM00342">
    <property type="entry name" value="HTH_ARAC"/>
    <property type="match status" value="1"/>
</dbReference>
<dbReference type="Pfam" id="PF12833">
    <property type="entry name" value="HTH_18"/>
    <property type="match status" value="1"/>
</dbReference>
<dbReference type="EMBL" id="VANI01000010">
    <property type="protein sequence ID" value="TLM77334.1"/>
    <property type="molecule type" value="Genomic_DNA"/>
</dbReference>
<evidence type="ECO:0000313" key="5">
    <source>
        <dbReference type="EMBL" id="TLM77334.1"/>
    </source>
</evidence>
<dbReference type="InterPro" id="IPR009057">
    <property type="entry name" value="Homeodomain-like_sf"/>
</dbReference>
<keyword evidence="3" id="KW-0804">Transcription</keyword>
<comment type="caution">
    <text evidence="5">The sequence shown here is derived from an EMBL/GenBank/DDBJ whole genome shotgun (WGS) entry which is preliminary data.</text>
</comment>
<dbReference type="PANTHER" id="PTHR47894:SF4">
    <property type="entry name" value="HTH-TYPE TRANSCRIPTIONAL REGULATOR GADX"/>
    <property type="match status" value="1"/>
</dbReference>